<dbReference type="EMBL" id="QLLO01000005">
    <property type="protein sequence ID" value="RAJ14605.1"/>
    <property type="molecule type" value="Genomic_DNA"/>
</dbReference>
<dbReference type="Proteomes" id="UP000248703">
    <property type="component" value="Unassembled WGS sequence"/>
</dbReference>
<dbReference type="AlphaFoldDB" id="A0A327REP3"/>
<comment type="caution">
    <text evidence="2">The sequence shown here is derived from an EMBL/GenBank/DDBJ whole genome shotgun (WGS) entry which is preliminary data.</text>
</comment>
<keyword evidence="3" id="KW-1185">Reference proteome</keyword>
<feature type="signal peptide" evidence="1">
    <location>
        <begin position="1"/>
        <end position="23"/>
    </location>
</feature>
<gene>
    <name evidence="2" type="ORF">LY08_01784</name>
</gene>
<evidence type="ECO:0000256" key="1">
    <source>
        <dbReference type="SAM" id="SignalP"/>
    </source>
</evidence>
<organism evidence="2 3">
    <name type="scientific">Olleya aquimaris</name>
    <dbReference type="NCBI Taxonomy" id="639310"/>
    <lineage>
        <taxon>Bacteria</taxon>
        <taxon>Pseudomonadati</taxon>
        <taxon>Bacteroidota</taxon>
        <taxon>Flavobacteriia</taxon>
        <taxon>Flavobacteriales</taxon>
        <taxon>Flavobacteriaceae</taxon>
    </lineage>
</organism>
<feature type="chain" id="PRO_5016316679" evidence="1">
    <location>
        <begin position="24"/>
        <end position="119"/>
    </location>
</feature>
<keyword evidence="1" id="KW-0732">Signal</keyword>
<evidence type="ECO:0000313" key="3">
    <source>
        <dbReference type="Proteomes" id="UP000248703"/>
    </source>
</evidence>
<dbReference type="OrthoDB" id="1448349at2"/>
<evidence type="ECO:0000313" key="2">
    <source>
        <dbReference type="EMBL" id="RAJ14605.1"/>
    </source>
</evidence>
<dbReference type="RefSeq" id="WP_111660091.1">
    <property type="nucleotide sequence ID" value="NZ_QLLO01000005.1"/>
</dbReference>
<sequence length="119" mass="13565">MKKIFTLCLFVFGFLLVTNTAQAQQKFSAEVNEAAQTKAVEFGRFLKADQATQESIYTAYQEFYAKSETLNSMLKKGTSDYADLETKLNQRLLSQMDEALTDEQYAKYLELTDQSGNQE</sequence>
<protein>
    <submittedName>
        <fullName evidence="2">Uncharacterized protein</fullName>
    </submittedName>
</protein>
<proteinExistence type="predicted"/>
<reference evidence="2 3" key="1">
    <citation type="submission" date="2018-06" db="EMBL/GenBank/DDBJ databases">
        <title>Genomic Encyclopedia of Archaeal and Bacterial Type Strains, Phase II (KMG-II): from individual species to whole genera.</title>
        <authorList>
            <person name="Goeker M."/>
        </authorList>
    </citation>
    <scope>NUCLEOTIDE SEQUENCE [LARGE SCALE GENOMIC DNA]</scope>
    <source>
        <strain evidence="2 3">DSM 24464</strain>
    </source>
</reference>
<accession>A0A327REP3</accession>
<name>A0A327REP3_9FLAO</name>